<evidence type="ECO:0000313" key="6">
    <source>
        <dbReference type="Proteomes" id="UP000051063"/>
    </source>
</evidence>
<comment type="similarity">
    <text evidence="1">Belongs to the CapA family.</text>
</comment>
<dbReference type="EMBL" id="LJJB01000013">
    <property type="protein sequence ID" value="KQL44212.1"/>
    <property type="molecule type" value="Genomic_DNA"/>
</dbReference>
<keyword evidence="6" id="KW-1185">Reference proteome</keyword>
<accession>A0ABR5N140</accession>
<evidence type="ECO:0000259" key="4">
    <source>
        <dbReference type="SMART" id="SM00854"/>
    </source>
</evidence>
<comment type="caution">
    <text evidence="5">The sequence shown here is derived from an EMBL/GenBank/DDBJ whole genome shotgun (WGS) entry which is preliminary data.</text>
</comment>
<gene>
    <name evidence="5" type="ORF">AN963_22570</name>
</gene>
<dbReference type="PANTHER" id="PTHR33393:SF13">
    <property type="entry name" value="PGA BIOSYNTHESIS PROTEIN CAPA"/>
    <property type="match status" value="1"/>
</dbReference>
<dbReference type="SUPFAM" id="SSF56300">
    <property type="entry name" value="Metallo-dependent phosphatases"/>
    <property type="match status" value="1"/>
</dbReference>
<feature type="region of interest" description="Disordered" evidence="2">
    <location>
        <begin position="49"/>
        <end position="69"/>
    </location>
</feature>
<keyword evidence="3" id="KW-1133">Transmembrane helix</keyword>
<protein>
    <submittedName>
        <fullName evidence="5">Capsule biosynthesis protein</fullName>
    </submittedName>
</protein>
<dbReference type="InterPro" id="IPR029052">
    <property type="entry name" value="Metallo-depent_PP-like"/>
</dbReference>
<organism evidence="5 6">
    <name type="scientific">Brevibacillus choshinensis</name>
    <dbReference type="NCBI Taxonomy" id="54911"/>
    <lineage>
        <taxon>Bacteria</taxon>
        <taxon>Bacillati</taxon>
        <taxon>Bacillota</taxon>
        <taxon>Bacilli</taxon>
        <taxon>Bacillales</taxon>
        <taxon>Paenibacillaceae</taxon>
        <taxon>Brevibacillus</taxon>
    </lineage>
</organism>
<dbReference type="InterPro" id="IPR052169">
    <property type="entry name" value="CW_Biosynth-Accessory"/>
</dbReference>
<dbReference type="RefSeq" id="WP_055746797.1">
    <property type="nucleotide sequence ID" value="NZ_LJJB01000013.1"/>
</dbReference>
<reference evidence="5 6" key="1">
    <citation type="submission" date="2015-09" db="EMBL/GenBank/DDBJ databases">
        <title>Genome sequencing project for genomic taxonomy and phylogenomics of Bacillus-like bacteria.</title>
        <authorList>
            <person name="Liu B."/>
            <person name="Wang J."/>
            <person name="Zhu Y."/>
            <person name="Liu G."/>
            <person name="Chen Q."/>
            <person name="Chen Z."/>
            <person name="Lan J."/>
            <person name="Che J."/>
            <person name="Ge C."/>
            <person name="Shi H."/>
            <person name="Pan Z."/>
            <person name="Liu X."/>
        </authorList>
    </citation>
    <scope>NUCLEOTIDE SEQUENCE [LARGE SCALE GENOMIC DNA]</scope>
    <source>
        <strain evidence="5 6">DSM 8552</strain>
    </source>
</reference>
<keyword evidence="3" id="KW-0812">Transmembrane</keyword>
<sequence>MSRTNQTRSRRHRAKNKWKRIGQRTILFSLIAIVAAGMYVLVDRLSNNAEGNPSLPDTAPLTEGTGTEPAIEPTISLSFVGDVMMSGNVEKMVLEKGYDYPFMHVRSLFQTDDYTIANLETPITERGTPADNKAFVYKSSPHAVPAMKEAGIDAVNLANNHTMDQGVDGLLDTLQALENHQVEYVGAGRDEARAYAPIYVEKNGIRMAIFGFSRVIPEYSWYAGKNKPGLAATYDHTLAVQAIQKARSEADLVVVIAHWGKEKVDFPVDHQTMLAHTFIDAGVDLIVGGHPHVLQGFEKYKNKWIAYSLGNFIFTRAVEPKTWESMVLQATCTKKGNCELTMVPYHAELGQAVPMNESDGALLIERIQSISQQVNIHPNGRVE</sequence>
<proteinExistence type="inferred from homology"/>
<name>A0ABR5N140_BRECH</name>
<dbReference type="Gene3D" id="3.60.21.10">
    <property type="match status" value="1"/>
</dbReference>
<evidence type="ECO:0000256" key="3">
    <source>
        <dbReference type="SAM" id="Phobius"/>
    </source>
</evidence>
<dbReference type="Pfam" id="PF09587">
    <property type="entry name" value="PGA_cap"/>
    <property type="match status" value="1"/>
</dbReference>
<feature type="transmembrane region" description="Helical" evidence="3">
    <location>
        <begin position="21"/>
        <end position="42"/>
    </location>
</feature>
<evidence type="ECO:0000313" key="5">
    <source>
        <dbReference type="EMBL" id="KQL44212.1"/>
    </source>
</evidence>
<dbReference type="PANTHER" id="PTHR33393">
    <property type="entry name" value="POLYGLUTAMINE SYNTHESIS ACCESSORY PROTEIN RV0574C-RELATED"/>
    <property type="match status" value="1"/>
</dbReference>
<dbReference type="InterPro" id="IPR019079">
    <property type="entry name" value="Capsule_synth_CapA"/>
</dbReference>
<keyword evidence="3" id="KW-0472">Membrane</keyword>
<dbReference type="SMART" id="SM00854">
    <property type="entry name" value="PGA_cap"/>
    <property type="match status" value="1"/>
</dbReference>
<dbReference type="Proteomes" id="UP000051063">
    <property type="component" value="Unassembled WGS sequence"/>
</dbReference>
<evidence type="ECO:0000256" key="2">
    <source>
        <dbReference type="SAM" id="MobiDB-lite"/>
    </source>
</evidence>
<feature type="domain" description="Capsule synthesis protein CapA" evidence="4">
    <location>
        <begin position="76"/>
        <end position="316"/>
    </location>
</feature>
<evidence type="ECO:0000256" key="1">
    <source>
        <dbReference type="ARBA" id="ARBA00005662"/>
    </source>
</evidence>
<dbReference type="CDD" id="cd07381">
    <property type="entry name" value="MPP_CapA"/>
    <property type="match status" value="1"/>
</dbReference>